<reference evidence="5" key="2">
    <citation type="journal article" date="2021" name="PeerJ">
        <title>Extensive microbial diversity within the chicken gut microbiome revealed by metagenomics and culture.</title>
        <authorList>
            <person name="Gilroy R."/>
            <person name="Ravi A."/>
            <person name="Getino M."/>
            <person name="Pursley I."/>
            <person name="Horton D.L."/>
            <person name="Alikhan N.F."/>
            <person name="Baker D."/>
            <person name="Gharbi K."/>
            <person name="Hall N."/>
            <person name="Watson M."/>
            <person name="Adriaenssens E.M."/>
            <person name="Foster-Nyarko E."/>
            <person name="Jarju S."/>
            <person name="Secka A."/>
            <person name="Antonio M."/>
            <person name="Oren A."/>
            <person name="Chaudhuri R.R."/>
            <person name="La Ragione R."/>
            <person name="Hildebrand F."/>
            <person name="Pallen M.J."/>
        </authorList>
    </citation>
    <scope>NUCLEOTIDE SEQUENCE</scope>
    <source>
        <strain evidence="5">CHK188-20938</strain>
    </source>
</reference>
<dbReference type="SMART" id="SM00354">
    <property type="entry name" value="HTH_LACI"/>
    <property type="match status" value="1"/>
</dbReference>
<dbReference type="InterPro" id="IPR010982">
    <property type="entry name" value="Lambda_DNA-bd_dom_sf"/>
</dbReference>
<organism evidence="5 6">
    <name type="scientific">Candidatus Scatomonas pullistercoris</name>
    <dbReference type="NCBI Taxonomy" id="2840920"/>
    <lineage>
        <taxon>Bacteria</taxon>
        <taxon>Bacillati</taxon>
        <taxon>Bacillota</taxon>
        <taxon>Clostridia</taxon>
        <taxon>Lachnospirales</taxon>
        <taxon>Lachnospiraceae</taxon>
        <taxon>Lachnospiraceae incertae sedis</taxon>
        <taxon>Candidatus Scatomonas</taxon>
    </lineage>
</organism>
<name>A0A9D1P1X2_9FIRM</name>
<evidence type="ECO:0000259" key="4">
    <source>
        <dbReference type="PROSITE" id="PS50932"/>
    </source>
</evidence>
<dbReference type="EMBL" id="DVOO01000011">
    <property type="protein sequence ID" value="HIV24990.1"/>
    <property type="molecule type" value="Genomic_DNA"/>
</dbReference>
<evidence type="ECO:0000256" key="3">
    <source>
        <dbReference type="ARBA" id="ARBA00023163"/>
    </source>
</evidence>
<protein>
    <submittedName>
        <fullName evidence="5">LacI family DNA-binding transcriptional regulator</fullName>
    </submittedName>
</protein>
<dbReference type="PROSITE" id="PS50932">
    <property type="entry name" value="HTH_LACI_2"/>
    <property type="match status" value="1"/>
</dbReference>
<dbReference type="SUPFAM" id="SSF47413">
    <property type="entry name" value="lambda repressor-like DNA-binding domains"/>
    <property type="match status" value="1"/>
</dbReference>
<dbReference type="GO" id="GO:0003700">
    <property type="term" value="F:DNA-binding transcription factor activity"/>
    <property type="evidence" value="ECO:0007669"/>
    <property type="project" value="TreeGrafter"/>
</dbReference>
<dbReference type="Gene3D" id="3.40.50.2300">
    <property type="match status" value="2"/>
</dbReference>
<dbReference type="Pfam" id="PF00356">
    <property type="entry name" value="LacI"/>
    <property type="match status" value="1"/>
</dbReference>
<dbReference type="Gene3D" id="1.10.260.40">
    <property type="entry name" value="lambda repressor-like DNA-binding domains"/>
    <property type="match status" value="1"/>
</dbReference>
<feature type="domain" description="HTH lacI-type" evidence="4">
    <location>
        <begin position="4"/>
        <end position="58"/>
    </location>
</feature>
<reference evidence="5" key="1">
    <citation type="submission" date="2020-10" db="EMBL/GenBank/DDBJ databases">
        <authorList>
            <person name="Gilroy R."/>
        </authorList>
    </citation>
    <scope>NUCLEOTIDE SEQUENCE</scope>
    <source>
        <strain evidence="5">CHK188-20938</strain>
    </source>
</reference>
<dbReference type="PANTHER" id="PTHR30146:SF109">
    <property type="entry name" value="HTH-TYPE TRANSCRIPTIONAL REGULATOR GALS"/>
    <property type="match status" value="1"/>
</dbReference>
<dbReference type="InterPro" id="IPR000843">
    <property type="entry name" value="HTH_LacI"/>
</dbReference>
<evidence type="ECO:0000313" key="6">
    <source>
        <dbReference type="Proteomes" id="UP000824169"/>
    </source>
</evidence>
<keyword evidence="1" id="KW-0805">Transcription regulation</keyword>
<dbReference type="CDD" id="cd06267">
    <property type="entry name" value="PBP1_LacI_sugar_binding-like"/>
    <property type="match status" value="1"/>
</dbReference>
<dbReference type="Pfam" id="PF13377">
    <property type="entry name" value="Peripla_BP_3"/>
    <property type="match status" value="1"/>
</dbReference>
<gene>
    <name evidence="5" type="ORF">IAB71_04255</name>
</gene>
<accession>A0A9D1P1X2</accession>
<dbReference type="PRINTS" id="PR00036">
    <property type="entry name" value="HTHLACI"/>
</dbReference>
<evidence type="ECO:0000256" key="2">
    <source>
        <dbReference type="ARBA" id="ARBA00023125"/>
    </source>
</evidence>
<dbReference type="AlphaFoldDB" id="A0A9D1P1X2"/>
<comment type="caution">
    <text evidence="5">The sequence shown here is derived from an EMBL/GenBank/DDBJ whole genome shotgun (WGS) entry which is preliminary data.</text>
</comment>
<dbReference type="InterPro" id="IPR028082">
    <property type="entry name" value="Peripla_BP_I"/>
</dbReference>
<proteinExistence type="predicted"/>
<dbReference type="GO" id="GO:0000976">
    <property type="term" value="F:transcription cis-regulatory region binding"/>
    <property type="evidence" value="ECO:0007669"/>
    <property type="project" value="TreeGrafter"/>
</dbReference>
<keyword evidence="3" id="KW-0804">Transcription</keyword>
<dbReference type="SUPFAM" id="SSF53822">
    <property type="entry name" value="Periplasmic binding protein-like I"/>
    <property type="match status" value="1"/>
</dbReference>
<dbReference type="InterPro" id="IPR046335">
    <property type="entry name" value="LacI/GalR-like_sensor"/>
</dbReference>
<dbReference type="PANTHER" id="PTHR30146">
    <property type="entry name" value="LACI-RELATED TRANSCRIPTIONAL REPRESSOR"/>
    <property type="match status" value="1"/>
</dbReference>
<keyword evidence="2 5" id="KW-0238">DNA-binding</keyword>
<sequence length="347" mass="39161">MQIVTIKDIARVCGVSVSTVSRAMNGHSDISRKTREHILQVIAESGYVPNNNARNLKRLEARAVALLVKGMDNTFFQKIIDVMEKEIRERRYSCILQRVEESEDEVELALELVREKKLRGIIFLGGKFDHPKESLERLTVPYVLSTSECRNGFSGGGRVSVDNEKESFRMVEYLCSLGHRRIAILTAAPDDESIGRLRFDGYRRALEAYQLSQDPQLEVFMESGRDKYDFASGYRMTKKLLQRNTEFTAIYATSDTLALGACRALHEAGIRVPRDCSVAGFDGLEAGKYYIPSLTTLAQPVGEIGRATVSQLFRRIEKRKNSEQIIFEGELIVRESTSAYQSIKKGV</sequence>
<evidence type="ECO:0000313" key="5">
    <source>
        <dbReference type="EMBL" id="HIV24990.1"/>
    </source>
</evidence>
<dbReference type="Proteomes" id="UP000824169">
    <property type="component" value="Unassembled WGS sequence"/>
</dbReference>
<evidence type="ECO:0000256" key="1">
    <source>
        <dbReference type="ARBA" id="ARBA00023015"/>
    </source>
</evidence>
<dbReference type="CDD" id="cd01392">
    <property type="entry name" value="HTH_LacI"/>
    <property type="match status" value="1"/>
</dbReference>